<accession>A0A1H6TCI3</accession>
<evidence type="ECO:0000313" key="1">
    <source>
        <dbReference type="EMBL" id="SEI77803.1"/>
    </source>
</evidence>
<dbReference type="InterPro" id="IPR029063">
    <property type="entry name" value="SAM-dependent_MTases_sf"/>
</dbReference>
<proteinExistence type="predicted"/>
<dbReference type="SUPFAM" id="SSF53335">
    <property type="entry name" value="S-adenosyl-L-methionine-dependent methyltransferases"/>
    <property type="match status" value="1"/>
</dbReference>
<organism evidence="1 2">
    <name type="scientific">Flavobacterium terrigena</name>
    <dbReference type="NCBI Taxonomy" id="402734"/>
    <lineage>
        <taxon>Bacteria</taxon>
        <taxon>Pseudomonadati</taxon>
        <taxon>Bacteroidota</taxon>
        <taxon>Flavobacteriia</taxon>
        <taxon>Flavobacteriales</taxon>
        <taxon>Flavobacteriaceae</taxon>
        <taxon>Flavobacterium</taxon>
    </lineage>
</organism>
<sequence length="282" mass="32697">MNFLEENQFIIVKDHSVSKETFSLLHNKEYDLLKTTPTPSLDVLPKYYESEDYISHTDGKRTLFEKIYHIVKRNAIKGKVSLITSEQNQKGKLLDIGSGTGDFLVEAKNQGWDILGYEPNSDAKNLALNKGVIFTEDIFALPENSFDVVTMWHVLEHVPNLEEYIANLKRIVKPTGTIIIAVPNYKSYDAIYYKQFWAAYDVPRHLWHFSKTSIKRLFSDVDMELKKVKPMWFDSFYVSLLSEKYKNGKMSFVKGFFIGFVSNVSGLFKKEFSSHIYIIKNK</sequence>
<name>A0A1H6TCI3_9FLAO</name>
<dbReference type="Pfam" id="PF13489">
    <property type="entry name" value="Methyltransf_23"/>
    <property type="match status" value="1"/>
</dbReference>
<dbReference type="STRING" id="402734.SAMN05660918_1593"/>
<keyword evidence="1" id="KW-0489">Methyltransferase</keyword>
<dbReference type="AlphaFoldDB" id="A0A1H6TCI3"/>
<reference evidence="2" key="1">
    <citation type="submission" date="2016-10" db="EMBL/GenBank/DDBJ databases">
        <authorList>
            <person name="Varghese N."/>
            <person name="Submissions S."/>
        </authorList>
    </citation>
    <scope>NUCLEOTIDE SEQUENCE [LARGE SCALE GENOMIC DNA]</scope>
    <source>
        <strain evidence="2">DSM 17934</strain>
    </source>
</reference>
<keyword evidence="1" id="KW-0808">Transferase</keyword>
<dbReference type="GO" id="GO:0008168">
    <property type="term" value="F:methyltransferase activity"/>
    <property type="evidence" value="ECO:0007669"/>
    <property type="project" value="UniProtKB-KW"/>
</dbReference>
<dbReference type="RefSeq" id="WP_091311070.1">
    <property type="nucleotide sequence ID" value="NZ_CBCSJU010000008.1"/>
</dbReference>
<dbReference type="PANTHER" id="PTHR43861:SF6">
    <property type="entry name" value="METHYLTRANSFERASE TYPE 11"/>
    <property type="match status" value="1"/>
</dbReference>
<dbReference type="GO" id="GO:0032259">
    <property type="term" value="P:methylation"/>
    <property type="evidence" value="ECO:0007669"/>
    <property type="project" value="UniProtKB-KW"/>
</dbReference>
<keyword evidence="2" id="KW-1185">Reference proteome</keyword>
<evidence type="ECO:0000313" key="2">
    <source>
        <dbReference type="Proteomes" id="UP000199702"/>
    </source>
</evidence>
<gene>
    <name evidence="1" type="ORF">SAMN05660918_1593</name>
</gene>
<dbReference type="OrthoDB" id="2370471at2"/>
<dbReference type="EMBL" id="FNYA01000003">
    <property type="protein sequence ID" value="SEI77803.1"/>
    <property type="molecule type" value="Genomic_DNA"/>
</dbReference>
<protein>
    <submittedName>
        <fullName evidence="1">Methyltransferase domain-containing protein</fullName>
    </submittedName>
</protein>
<dbReference type="Proteomes" id="UP000199702">
    <property type="component" value="Unassembled WGS sequence"/>
</dbReference>
<dbReference type="PANTHER" id="PTHR43861">
    <property type="entry name" value="TRANS-ACONITATE 2-METHYLTRANSFERASE-RELATED"/>
    <property type="match status" value="1"/>
</dbReference>
<dbReference type="CDD" id="cd02440">
    <property type="entry name" value="AdoMet_MTases"/>
    <property type="match status" value="1"/>
</dbReference>
<dbReference type="Gene3D" id="3.40.50.150">
    <property type="entry name" value="Vaccinia Virus protein VP39"/>
    <property type="match status" value="1"/>
</dbReference>